<reference evidence="2 3" key="1">
    <citation type="submission" date="2016-10" db="EMBL/GenBank/DDBJ databases">
        <authorList>
            <person name="de Groot N.N."/>
        </authorList>
    </citation>
    <scope>NUCLEOTIDE SEQUENCE [LARGE SCALE GENOMIC DNA]</scope>
    <source>
        <strain evidence="2 3">DSM 22274</strain>
    </source>
</reference>
<sequence>MANNKRQRTAGQWFLKIAAGVVIGILTGLLVNWPLAFGMVLIYVVIEWAAERGLDQKRELDASREEWISNQKRGKKD</sequence>
<evidence type="ECO:0008006" key="4">
    <source>
        <dbReference type="Google" id="ProtNLM"/>
    </source>
</evidence>
<organism evidence="2 3">
    <name type="scientific">Arthrobacter alpinus</name>
    <dbReference type="NCBI Taxonomy" id="656366"/>
    <lineage>
        <taxon>Bacteria</taxon>
        <taxon>Bacillati</taxon>
        <taxon>Actinomycetota</taxon>
        <taxon>Actinomycetes</taxon>
        <taxon>Micrococcales</taxon>
        <taxon>Micrococcaceae</taxon>
        <taxon>Arthrobacter</taxon>
    </lineage>
</organism>
<evidence type="ECO:0000256" key="1">
    <source>
        <dbReference type="SAM" id="Phobius"/>
    </source>
</evidence>
<keyword evidence="1" id="KW-0812">Transmembrane</keyword>
<dbReference type="RefSeq" id="WP_139244500.1">
    <property type="nucleotide sequence ID" value="NZ_FNTV01000002.1"/>
</dbReference>
<accession>A0A1H5PCV5</accession>
<keyword evidence="1" id="KW-0472">Membrane</keyword>
<name>A0A1H5PCV5_9MICC</name>
<evidence type="ECO:0000313" key="2">
    <source>
        <dbReference type="EMBL" id="SEF10921.1"/>
    </source>
</evidence>
<keyword evidence="1" id="KW-1133">Transmembrane helix</keyword>
<feature type="transmembrane region" description="Helical" evidence="1">
    <location>
        <begin position="21"/>
        <end position="46"/>
    </location>
</feature>
<gene>
    <name evidence="2" type="ORF">SAMN04489740_4049</name>
</gene>
<protein>
    <recommendedName>
        <fullName evidence="4">Small integral membrane protein</fullName>
    </recommendedName>
</protein>
<dbReference type="Proteomes" id="UP000182725">
    <property type="component" value="Unassembled WGS sequence"/>
</dbReference>
<dbReference type="EMBL" id="FNTV01000002">
    <property type="protein sequence ID" value="SEF10921.1"/>
    <property type="molecule type" value="Genomic_DNA"/>
</dbReference>
<evidence type="ECO:0000313" key="3">
    <source>
        <dbReference type="Proteomes" id="UP000182725"/>
    </source>
</evidence>
<dbReference type="AlphaFoldDB" id="A0A1H5PCV5"/>
<proteinExistence type="predicted"/>